<dbReference type="Gene3D" id="3.40.50.300">
    <property type="entry name" value="P-loop containing nucleotide triphosphate hydrolases"/>
    <property type="match status" value="2"/>
</dbReference>
<dbReference type="GO" id="GO:0004386">
    <property type="term" value="F:helicase activity"/>
    <property type="evidence" value="ECO:0007669"/>
    <property type="project" value="UniProtKB-KW"/>
</dbReference>
<dbReference type="CDD" id="cd18791">
    <property type="entry name" value="SF2_C_RHA"/>
    <property type="match status" value="1"/>
</dbReference>
<evidence type="ECO:0000256" key="4">
    <source>
        <dbReference type="ARBA" id="ARBA00022806"/>
    </source>
</evidence>
<dbReference type="InterPro" id="IPR001650">
    <property type="entry name" value="Helicase_C-like"/>
</dbReference>
<evidence type="ECO:0000313" key="8">
    <source>
        <dbReference type="EMBL" id="AVL94841.1"/>
    </source>
</evidence>
<dbReference type="PANTHER" id="PTHR18934">
    <property type="entry name" value="ATP-DEPENDENT RNA HELICASE"/>
    <property type="match status" value="1"/>
</dbReference>
<dbReference type="InterPro" id="IPR027417">
    <property type="entry name" value="P-loop_NTPase"/>
</dbReference>
<reference evidence="9" key="1">
    <citation type="submission" date="2018-01" db="EMBL/GenBank/DDBJ databases">
        <title>Testimony of 'menage a trois' revealed by the proteome of Megavirus virophage.</title>
        <authorList>
            <person name="Jeudy S."/>
            <person name="Bertaux L."/>
            <person name="Alempic J.-M."/>
            <person name="Lartigue A."/>
            <person name="Legendre M."/>
            <person name="Philippe N."/>
            <person name="Beucher L."/>
            <person name="Biondi E."/>
            <person name="Juul S."/>
            <person name="Turner D."/>
            <person name="Coute Y."/>
            <person name="Claverie J.-M."/>
            <person name="Abergel C."/>
        </authorList>
    </citation>
    <scope>NUCLEOTIDE SEQUENCE [LARGE SCALE GENOMIC DNA]</scope>
</reference>
<dbReference type="EMBL" id="MG807320">
    <property type="protein sequence ID" value="AVL94841.1"/>
    <property type="molecule type" value="Genomic_DNA"/>
</dbReference>
<name>A0A2P1ELR8_9VIRU</name>
<dbReference type="GO" id="GO:0005524">
    <property type="term" value="F:ATP binding"/>
    <property type="evidence" value="ECO:0007669"/>
    <property type="project" value="UniProtKB-KW"/>
</dbReference>
<dbReference type="SUPFAM" id="SSF52540">
    <property type="entry name" value="P-loop containing nucleoside triphosphate hydrolases"/>
    <property type="match status" value="1"/>
</dbReference>
<organism evidence="8 9">
    <name type="scientific">Moumouvirus australiensis</name>
    <dbReference type="NCBI Taxonomy" id="2109587"/>
    <lineage>
        <taxon>Viruses</taxon>
        <taxon>Varidnaviria</taxon>
        <taxon>Bamfordvirae</taxon>
        <taxon>Nucleocytoviricota</taxon>
        <taxon>Megaviricetes</taxon>
        <taxon>Imitervirales</taxon>
        <taxon>Mimiviridae</taxon>
        <taxon>Megamimivirinae</taxon>
        <taxon>Moumouvirus</taxon>
        <taxon>Moumouvirus australiense</taxon>
    </lineage>
</organism>
<dbReference type="Pfam" id="PF00271">
    <property type="entry name" value="Helicase_C"/>
    <property type="match status" value="1"/>
</dbReference>
<feature type="domain" description="Helicase C-terminal" evidence="7">
    <location>
        <begin position="946"/>
        <end position="1115"/>
    </location>
</feature>
<dbReference type="SMART" id="SM00487">
    <property type="entry name" value="DEXDc"/>
    <property type="match status" value="1"/>
</dbReference>
<dbReference type="Proteomes" id="UP000289600">
    <property type="component" value="Segment"/>
</dbReference>
<dbReference type="SMART" id="SM00490">
    <property type="entry name" value="HELICc"/>
    <property type="match status" value="1"/>
</dbReference>
<dbReference type="GO" id="GO:0016787">
    <property type="term" value="F:hydrolase activity"/>
    <property type="evidence" value="ECO:0007669"/>
    <property type="project" value="UniProtKB-KW"/>
</dbReference>
<evidence type="ECO:0000256" key="2">
    <source>
        <dbReference type="ARBA" id="ARBA00022741"/>
    </source>
</evidence>
<keyword evidence="3" id="KW-0378">Hydrolase</keyword>
<accession>A0A2P1ELR8</accession>
<dbReference type="PROSITE" id="PS51192">
    <property type="entry name" value="HELICASE_ATP_BIND_1"/>
    <property type="match status" value="1"/>
</dbReference>
<dbReference type="CDD" id="cd17917">
    <property type="entry name" value="DEXHc_RHA-like"/>
    <property type="match status" value="1"/>
</dbReference>
<sequence>MTSTVISNNIIVNVDWNYLASQNYQWIKIGDDKYRFIQNQLINWIFPNLNNDDKLLLLGSLVKIINLIYLKFNFHNNREKSDNILWNQLIQNKLLDFRALLAISLPYINDTENDDKKRQLRNLRDLYLEQDENGVYVYTNSQYNRCIRRNNNNNNTEIFRRPFLREYFLNHIEMLLMSIESCSNKLYVNWVDVLPMKMNKYQDTKLYLDTINKFNSGITRVEMINTYIDPRPGLSFQDIYNVMANHLFNEIKNHKWLIYDININDVPVSYIKYLENIFDLNVFWEGKLWSQLTENEINNFIYSWNTFFNSTNIINTTILHHFYFFFSKYHINSRKLIRQGTLILNRDPSDEEENQEENIRITPETTRFARTGMQNVPIEEIYTFMYNQLSSFKKSWYYYMIKISNREYLNIERSGPRNLNENRTGRPNINIDFDIYITPKNIYNYCKSMVHFINPQNKYLQIPSHWQSLTPNFIEMILIRLLDIPDTERNNWSTYIPVNWFNINKYIRRTYPNFVERDLATVNYIIHLSIRNKLIDVIFESLIYHGLLSDFYPNPTITDNTIIESSINSTDDRKKTGYKQKQIKKEYFTGENLVDYESNAYYYITNEPFKNLPGIVSRDYPKNNNHKKTYFDFLTSDQIWTFTYAMNWVSQINFYHHYINNRVLYITGATGVGKSTQVPKLLMYSQKMIDYNPNGKIVCTQPRVTPTVENAETISRELGVPIRMYSSVYNKNILSSRYDVQFKHQKEQHLDRNADSFLRIVTDGTLLEEMTNSPFLTKSIPDPSALDIEENKLEWTRVFNNANIYDIVIVDEAHEHNANMDMILTLARDTTYLNNSIKLVIVSATMEDDEPIYRRYYRTINDNRAFPLSSFISTNLLDRANMDRRIHISPPGRTTQFNIQDIYLSKAESDAINTNNFVDFGINKTIQIANSTTEKNILLFLTGQADIRKAINEINSKTPSNIIALGYYGEMTDEMKAFIAKIHETLPTYTRYKEDVDLDEKDVTRRVSPGTYTRAVIIATNVAEASITLKNLRYVVDTGYAKVVVFNPLESISKTLTLPISNSSATQRRGRVGRLESGVVYHMYDENKIKYNKTAYKIADSNIRDLLVKFIKADARDTHIVSPNNDINMIKNLKIIDGYKTLSRQNDLVYKILKNPKPFLSLLTKNYLLMPDLDDANQYYTYYGKTDGKIYSSRDLEYNLTTYLHNNHDDYDYQENLKFFSRAYTGYDDYILEDQELTFYIIHPDENVIQRNLYTGEMTGIKINPSVTEAYYYYLLRFNNITNQSKINYHDFNLLKYNLAISDAKSQMLVVDIPVNYADRYIQYTNIIEDIHQYIDYYYGNLPPAKYNETTIKSVFLSRIREIQSVYSLNITNDINNLLWYSYGIPFDIQNDILALMLMIEVSPDINQWILRSKSKESVNKFFNLHDTSKGDIYFLWNLWSEIKKILDDNNLLSLVKIDTSLQSNFVRYKNRYLKNDKIPFDQFLVLDNMYKSGKLNTSDEFYFYLDQINPNFSEFLSSGQISDRLYIIAKDRLINPEKLLELVSEYLNNYFIISKTTWMHQYQLDKKLNDEETDDYDILEWAKTNLSLQGINDDPYYQYSDWDKIFESYTRAFSTNVVKNMGSYYLKINNGLVIPLSSWSSRNKKEKSFLKNKTDYIIYHNTDSKGDTSNIIYLSPIKLEWVFRLNPLYYYYLLYGQNNTLEFLKPDTNIQLAQNLIDSYKNVFDMKYLFEYLNRINDPLLLKIIRDQVI</sequence>
<protein>
    <submittedName>
        <fullName evidence="8">ATP-dependent RNA helicase</fullName>
    </submittedName>
</protein>
<keyword evidence="9" id="KW-1185">Reference proteome</keyword>
<dbReference type="InterPro" id="IPR014001">
    <property type="entry name" value="Helicase_ATP-bd"/>
</dbReference>
<proteinExistence type="inferred from homology"/>
<keyword evidence="2" id="KW-0547">Nucleotide-binding</keyword>
<keyword evidence="4 8" id="KW-0347">Helicase</keyword>
<dbReference type="GO" id="GO:0003723">
    <property type="term" value="F:RNA binding"/>
    <property type="evidence" value="ECO:0007669"/>
    <property type="project" value="TreeGrafter"/>
</dbReference>
<evidence type="ECO:0000256" key="3">
    <source>
        <dbReference type="ARBA" id="ARBA00022801"/>
    </source>
</evidence>
<evidence type="ECO:0000256" key="5">
    <source>
        <dbReference type="ARBA" id="ARBA00022840"/>
    </source>
</evidence>
<dbReference type="PROSITE" id="PS51194">
    <property type="entry name" value="HELICASE_CTER"/>
    <property type="match status" value="1"/>
</dbReference>
<evidence type="ECO:0000313" key="9">
    <source>
        <dbReference type="Proteomes" id="UP000289600"/>
    </source>
</evidence>
<comment type="similarity">
    <text evidence="1">Belongs to the DEAD box helicase family. DEAH subfamily.</text>
</comment>
<gene>
    <name evidence="8" type="ORF">mc_455</name>
</gene>
<evidence type="ECO:0000256" key="1">
    <source>
        <dbReference type="ARBA" id="ARBA00008792"/>
    </source>
</evidence>
<dbReference type="PANTHER" id="PTHR18934:SF99">
    <property type="entry name" value="ATP-DEPENDENT RNA HELICASE DHX37-RELATED"/>
    <property type="match status" value="1"/>
</dbReference>
<keyword evidence="5" id="KW-0067">ATP-binding</keyword>
<evidence type="ECO:0000259" key="6">
    <source>
        <dbReference type="PROSITE" id="PS51192"/>
    </source>
</evidence>
<evidence type="ECO:0000259" key="7">
    <source>
        <dbReference type="PROSITE" id="PS51194"/>
    </source>
</evidence>
<feature type="domain" description="Helicase ATP-binding" evidence="6">
    <location>
        <begin position="655"/>
        <end position="864"/>
    </location>
</feature>